<gene>
    <name evidence="8" type="ORF">B0A48_04165</name>
</gene>
<organism evidence="8 9">
    <name type="scientific">Cryoendolithus antarcticus</name>
    <dbReference type="NCBI Taxonomy" id="1507870"/>
    <lineage>
        <taxon>Eukaryota</taxon>
        <taxon>Fungi</taxon>
        <taxon>Dikarya</taxon>
        <taxon>Ascomycota</taxon>
        <taxon>Pezizomycotina</taxon>
        <taxon>Dothideomycetes</taxon>
        <taxon>Dothideomycetidae</taxon>
        <taxon>Cladosporiales</taxon>
        <taxon>Cladosporiaceae</taxon>
        <taxon>Cryoendolithus</taxon>
    </lineage>
</organism>
<comment type="caution">
    <text evidence="8">The sequence shown here is derived from an EMBL/GenBank/DDBJ whole genome shotgun (WGS) entry which is preliminary data.</text>
</comment>
<dbReference type="Pfam" id="PF03006">
    <property type="entry name" value="HlyIII"/>
    <property type="match status" value="1"/>
</dbReference>
<feature type="transmembrane region" description="Helical" evidence="7">
    <location>
        <begin position="125"/>
        <end position="144"/>
    </location>
</feature>
<evidence type="ECO:0000256" key="5">
    <source>
        <dbReference type="ARBA" id="ARBA00023136"/>
    </source>
</evidence>
<feature type="transmembrane region" description="Helical" evidence="7">
    <location>
        <begin position="61"/>
        <end position="84"/>
    </location>
</feature>
<evidence type="ECO:0000256" key="3">
    <source>
        <dbReference type="ARBA" id="ARBA00022692"/>
    </source>
</evidence>
<proteinExistence type="inferred from homology"/>
<keyword evidence="6" id="KW-0862">Zinc</keyword>
<dbReference type="OrthoDB" id="529367at2759"/>
<evidence type="ECO:0000256" key="4">
    <source>
        <dbReference type="ARBA" id="ARBA00022989"/>
    </source>
</evidence>
<feature type="binding site" evidence="6">
    <location>
        <position position="228"/>
    </location>
    <ligand>
        <name>Zn(2+)</name>
        <dbReference type="ChEBI" id="CHEBI:29105"/>
    </ligand>
</feature>
<dbReference type="InParanoid" id="A0A1V8THV0"/>
<feature type="transmembrane region" description="Helical" evidence="7">
    <location>
        <begin position="96"/>
        <end position="119"/>
    </location>
</feature>
<keyword evidence="9" id="KW-1185">Reference proteome</keyword>
<dbReference type="EMBL" id="NAJO01000008">
    <property type="protein sequence ID" value="OQO10864.1"/>
    <property type="molecule type" value="Genomic_DNA"/>
</dbReference>
<dbReference type="PANTHER" id="PTHR20855:SF52">
    <property type="entry name" value="ADIPONECTIN RECEPTOR PROTEIN"/>
    <property type="match status" value="1"/>
</dbReference>
<dbReference type="InterPro" id="IPR004254">
    <property type="entry name" value="AdipoR/HlyIII-related"/>
</dbReference>
<evidence type="ECO:0000256" key="2">
    <source>
        <dbReference type="ARBA" id="ARBA00007018"/>
    </source>
</evidence>
<feature type="transmembrane region" description="Helical" evidence="7">
    <location>
        <begin position="193"/>
        <end position="210"/>
    </location>
</feature>
<name>A0A1V8THV0_9PEZI</name>
<keyword evidence="6" id="KW-0479">Metal-binding</keyword>
<evidence type="ECO:0000256" key="6">
    <source>
        <dbReference type="PIRSR" id="PIRSR604254-1"/>
    </source>
</evidence>
<keyword evidence="5 7" id="KW-0472">Membrane</keyword>
<comment type="subcellular location">
    <subcellularLocation>
        <location evidence="1">Membrane</location>
        <topology evidence="1">Multi-pass membrane protein</topology>
    </subcellularLocation>
</comment>
<evidence type="ECO:0000256" key="1">
    <source>
        <dbReference type="ARBA" id="ARBA00004141"/>
    </source>
</evidence>
<keyword evidence="4 7" id="KW-1133">Transmembrane helix</keyword>
<dbReference type="GO" id="GO:0016020">
    <property type="term" value="C:membrane"/>
    <property type="evidence" value="ECO:0007669"/>
    <property type="project" value="UniProtKB-SubCell"/>
</dbReference>
<feature type="transmembrane region" description="Helical" evidence="7">
    <location>
        <begin position="28"/>
        <end position="46"/>
    </location>
</feature>
<protein>
    <submittedName>
        <fullName evidence="8">Uncharacterized protein</fullName>
    </submittedName>
</protein>
<dbReference type="GO" id="GO:0046872">
    <property type="term" value="F:metal ion binding"/>
    <property type="evidence" value="ECO:0007669"/>
    <property type="project" value="UniProtKB-KW"/>
</dbReference>
<keyword evidence="3 7" id="KW-0812">Transmembrane</keyword>
<feature type="transmembrane region" description="Helical" evidence="7">
    <location>
        <begin position="156"/>
        <end position="173"/>
    </location>
</feature>
<dbReference type="GO" id="GO:0006882">
    <property type="term" value="P:intracellular zinc ion homeostasis"/>
    <property type="evidence" value="ECO:0007669"/>
    <property type="project" value="TreeGrafter"/>
</dbReference>
<sequence>MGHYRAVSQSYTACFASLGYLHNQTSNIYTHLIASVVFLGWAVQTFNDVLTRYSTSEFNDVLVFGVFFACAAGCFGSSALFHLFANHSAEANGKWLLFDLYGVFGLISATIVSGAYYGFYCDRAWWLAYSGGIIVISALCGLFCTLPRFRHHSWRNVRAVLFVLIGCYGILPMNHVAQRWGRHKVNEMIGWEILRWEGVSYLAGALIYCFRIPERFTPGTFDIFGASHQIFHACAVLGAVLHYQALLVGFDYSHNPSTRQCEYSSG</sequence>
<reference evidence="9" key="1">
    <citation type="submission" date="2017-03" db="EMBL/GenBank/DDBJ databases">
        <title>Genomes of endolithic fungi from Antarctica.</title>
        <authorList>
            <person name="Coleine C."/>
            <person name="Masonjones S."/>
            <person name="Stajich J.E."/>
        </authorList>
    </citation>
    <scope>NUCLEOTIDE SEQUENCE [LARGE SCALE GENOMIC DNA]</scope>
    <source>
        <strain evidence="9">CCFEE 5527</strain>
    </source>
</reference>
<comment type="similarity">
    <text evidence="2">Belongs to the ADIPOR family.</text>
</comment>
<evidence type="ECO:0000313" key="9">
    <source>
        <dbReference type="Proteomes" id="UP000192596"/>
    </source>
</evidence>
<dbReference type="GO" id="GO:0038023">
    <property type="term" value="F:signaling receptor activity"/>
    <property type="evidence" value="ECO:0007669"/>
    <property type="project" value="TreeGrafter"/>
</dbReference>
<feature type="binding site" evidence="6">
    <location>
        <position position="82"/>
    </location>
    <ligand>
        <name>Zn(2+)</name>
        <dbReference type="ChEBI" id="CHEBI:29105"/>
    </ligand>
</feature>
<accession>A0A1V8THV0</accession>
<dbReference type="Proteomes" id="UP000192596">
    <property type="component" value="Unassembled WGS sequence"/>
</dbReference>
<evidence type="ECO:0000256" key="7">
    <source>
        <dbReference type="SAM" id="Phobius"/>
    </source>
</evidence>
<feature type="transmembrane region" description="Helical" evidence="7">
    <location>
        <begin position="230"/>
        <end position="250"/>
    </location>
</feature>
<feature type="binding site" evidence="6">
    <location>
        <position position="232"/>
    </location>
    <ligand>
        <name>Zn(2+)</name>
        <dbReference type="ChEBI" id="CHEBI:29105"/>
    </ligand>
</feature>
<evidence type="ECO:0000313" key="8">
    <source>
        <dbReference type="EMBL" id="OQO10864.1"/>
    </source>
</evidence>
<dbReference type="AlphaFoldDB" id="A0A1V8THV0"/>
<dbReference type="STRING" id="1507870.A0A1V8THV0"/>
<dbReference type="PANTHER" id="PTHR20855">
    <property type="entry name" value="ADIPOR/PROGESTIN RECEPTOR-RELATED"/>
    <property type="match status" value="1"/>
</dbReference>